<dbReference type="Proteomes" id="UP001428290">
    <property type="component" value="Unassembled WGS sequence"/>
</dbReference>
<evidence type="ECO:0000313" key="1">
    <source>
        <dbReference type="EMBL" id="GAA5529254.1"/>
    </source>
</evidence>
<accession>A0ABP9X1J7</accession>
<protein>
    <submittedName>
        <fullName evidence="1">Uncharacterized protein</fullName>
    </submittedName>
</protein>
<comment type="caution">
    <text evidence="1">The sequence shown here is derived from an EMBL/GenBank/DDBJ whole genome shotgun (WGS) entry which is preliminary data.</text>
</comment>
<keyword evidence="2" id="KW-1185">Reference proteome</keyword>
<organism evidence="1 2">
    <name type="scientific">Herpetosiphon gulosus</name>
    <dbReference type="NCBI Taxonomy" id="1973496"/>
    <lineage>
        <taxon>Bacteria</taxon>
        <taxon>Bacillati</taxon>
        <taxon>Chloroflexota</taxon>
        <taxon>Chloroflexia</taxon>
        <taxon>Herpetosiphonales</taxon>
        <taxon>Herpetosiphonaceae</taxon>
        <taxon>Herpetosiphon</taxon>
    </lineage>
</organism>
<sequence length="38" mass="4402">MLPLAAQHDDLNKLRLCVDEAKEPVCRVARCDYFFACF</sequence>
<dbReference type="EMBL" id="BAABRU010000010">
    <property type="protein sequence ID" value="GAA5529254.1"/>
    <property type="molecule type" value="Genomic_DNA"/>
</dbReference>
<reference evidence="1 2" key="1">
    <citation type="submission" date="2024-02" db="EMBL/GenBank/DDBJ databases">
        <title>Herpetosiphon gulosus NBRC 112829.</title>
        <authorList>
            <person name="Ichikawa N."/>
            <person name="Katano-Makiyama Y."/>
            <person name="Hidaka K."/>
        </authorList>
    </citation>
    <scope>NUCLEOTIDE SEQUENCE [LARGE SCALE GENOMIC DNA]</scope>
    <source>
        <strain evidence="1 2">NBRC 112829</strain>
    </source>
</reference>
<proteinExistence type="predicted"/>
<evidence type="ECO:0000313" key="2">
    <source>
        <dbReference type="Proteomes" id="UP001428290"/>
    </source>
</evidence>
<gene>
    <name evidence="1" type="ORF">Hgul01_03060</name>
</gene>
<name>A0ABP9X1J7_9CHLR</name>